<keyword evidence="7" id="KW-0238">DNA-binding</keyword>
<evidence type="ECO:0000256" key="8">
    <source>
        <dbReference type="ARBA" id="ARBA00023163"/>
    </source>
</evidence>
<dbReference type="SMART" id="SM00355">
    <property type="entry name" value="ZnF_C2H2"/>
    <property type="match status" value="5"/>
</dbReference>
<dbReference type="InterPro" id="IPR036236">
    <property type="entry name" value="Znf_C2H2_sf"/>
</dbReference>
<feature type="domain" description="C2H2-type" evidence="12">
    <location>
        <begin position="171"/>
        <end position="198"/>
    </location>
</feature>
<reference evidence="13" key="1">
    <citation type="submission" date="2021-07" db="EMBL/GenBank/DDBJ databases">
        <authorList>
            <person name="Catto M.A."/>
            <person name="Jacobson A."/>
            <person name="Kennedy G."/>
            <person name="Labadie P."/>
            <person name="Hunt B.G."/>
            <person name="Srinivasan R."/>
        </authorList>
    </citation>
    <scope>NUCLEOTIDE SEQUENCE</scope>
    <source>
        <strain evidence="13">PL_HMW_Pooled</strain>
        <tissue evidence="13">Head</tissue>
    </source>
</reference>
<dbReference type="EMBL" id="JAHWGI010000011">
    <property type="protein sequence ID" value="KAK3907494.1"/>
    <property type="molecule type" value="Genomic_DNA"/>
</dbReference>
<accession>A0AAE1GQK1</accession>
<dbReference type="PANTHER" id="PTHR24394:SF29">
    <property type="entry name" value="MYONEURIN"/>
    <property type="match status" value="1"/>
</dbReference>
<evidence type="ECO:0000256" key="10">
    <source>
        <dbReference type="PROSITE-ProRule" id="PRU00042"/>
    </source>
</evidence>
<keyword evidence="2" id="KW-0479">Metal-binding</keyword>
<dbReference type="PANTHER" id="PTHR24394">
    <property type="entry name" value="ZINC FINGER PROTEIN"/>
    <property type="match status" value="1"/>
</dbReference>
<keyword evidence="14" id="KW-1185">Reference proteome</keyword>
<evidence type="ECO:0000256" key="2">
    <source>
        <dbReference type="ARBA" id="ARBA00022723"/>
    </source>
</evidence>
<feature type="compositionally biased region" description="Low complexity" evidence="11">
    <location>
        <begin position="264"/>
        <end position="273"/>
    </location>
</feature>
<feature type="domain" description="C2H2-type" evidence="12">
    <location>
        <begin position="114"/>
        <end position="141"/>
    </location>
</feature>
<protein>
    <submittedName>
        <fullName evidence="13">Transcriptional repressor scratch 1</fullName>
    </submittedName>
</protein>
<comment type="subcellular location">
    <subcellularLocation>
        <location evidence="1">Nucleus</location>
    </subcellularLocation>
</comment>
<dbReference type="Pfam" id="PF00096">
    <property type="entry name" value="zf-C2H2"/>
    <property type="match status" value="3"/>
</dbReference>
<comment type="caution">
    <text evidence="13">The sequence shown here is derived from an EMBL/GenBank/DDBJ whole genome shotgun (WGS) entry which is preliminary data.</text>
</comment>
<evidence type="ECO:0000256" key="3">
    <source>
        <dbReference type="ARBA" id="ARBA00022737"/>
    </source>
</evidence>
<dbReference type="AlphaFoldDB" id="A0AAE1GQK1"/>
<feature type="domain" description="C2H2-type" evidence="12">
    <location>
        <begin position="199"/>
        <end position="226"/>
    </location>
</feature>
<keyword evidence="5" id="KW-0862">Zinc</keyword>
<evidence type="ECO:0000256" key="11">
    <source>
        <dbReference type="SAM" id="MobiDB-lite"/>
    </source>
</evidence>
<dbReference type="Proteomes" id="UP001219518">
    <property type="component" value="Unassembled WGS sequence"/>
</dbReference>
<evidence type="ECO:0000256" key="9">
    <source>
        <dbReference type="ARBA" id="ARBA00023242"/>
    </source>
</evidence>
<keyword evidence="8" id="KW-0804">Transcription</keyword>
<feature type="domain" description="C2H2-type" evidence="12">
    <location>
        <begin position="228"/>
        <end position="246"/>
    </location>
</feature>
<dbReference type="FunFam" id="3.30.160.60:FF:000325">
    <property type="entry name" value="ZFP90 zinc finger protein"/>
    <property type="match status" value="1"/>
</dbReference>
<evidence type="ECO:0000313" key="13">
    <source>
        <dbReference type="EMBL" id="KAK3907494.1"/>
    </source>
</evidence>
<evidence type="ECO:0000256" key="5">
    <source>
        <dbReference type="ARBA" id="ARBA00022833"/>
    </source>
</evidence>
<reference evidence="13" key="2">
    <citation type="journal article" date="2023" name="BMC Genomics">
        <title>Pest status, molecular evolution, and epigenetic factors derived from the genome assembly of Frankliniella fusca, a thysanopteran phytovirus vector.</title>
        <authorList>
            <person name="Catto M.A."/>
            <person name="Labadie P.E."/>
            <person name="Jacobson A.L."/>
            <person name="Kennedy G.G."/>
            <person name="Srinivasan R."/>
            <person name="Hunt B.G."/>
        </authorList>
    </citation>
    <scope>NUCLEOTIDE SEQUENCE</scope>
    <source>
        <strain evidence="13">PL_HMW_Pooled</strain>
    </source>
</reference>
<proteinExistence type="predicted"/>
<keyword evidence="6" id="KW-0805">Transcription regulation</keyword>
<dbReference type="InterPro" id="IPR013087">
    <property type="entry name" value="Znf_C2H2_type"/>
</dbReference>
<dbReference type="GO" id="GO:0008270">
    <property type="term" value="F:zinc ion binding"/>
    <property type="evidence" value="ECO:0007669"/>
    <property type="project" value="UniProtKB-KW"/>
</dbReference>
<dbReference type="Gene3D" id="3.30.160.60">
    <property type="entry name" value="Classic Zinc Finger"/>
    <property type="match status" value="3"/>
</dbReference>
<evidence type="ECO:0000256" key="6">
    <source>
        <dbReference type="ARBA" id="ARBA00023015"/>
    </source>
</evidence>
<keyword evidence="9" id="KW-0539">Nucleus</keyword>
<feature type="domain" description="C2H2-type" evidence="12">
    <location>
        <begin position="145"/>
        <end position="172"/>
    </location>
</feature>
<dbReference type="GO" id="GO:0000122">
    <property type="term" value="P:negative regulation of transcription by RNA polymerase II"/>
    <property type="evidence" value="ECO:0007669"/>
    <property type="project" value="UniProtKB-ARBA"/>
</dbReference>
<gene>
    <name evidence="13" type="ORF">KUF71_002993</name>
</gene>
<dbReference type="Pfam" id="PF13912">
    <property type="entry name" value="zf-C2H2_6"/>
    <property type="match status" value="1"/>
</dbReference>
<name>A0AAE1GQK1_9NEOP</name>
<evidence type="ECO:0000256" key="4">
    <source>
        <dbReference type="ARBA" id="ARBA00022771"/>
    </source>
</evidence>
<dbReference type="FunFam" id="3.30.160.60:FF:001465">
    <property type="entry name" value="Zinc finger protein 560"/>
    <property type="match status" value="1"/>
</dbReference>
<evidence type="ECO:0000259" key="12">
    <source>
        <dbReference type="PROSITE" id="PS50157"/>
    </source>
</evidence>
<organism evidence="13 14">
    <name type="scientific">Frankliniella fusca</name>
    <dbReference type="NCBI Taxonomy" id="407009"/>
    <lineage>
        <taxon>Eukaryota</taxon>
        <taxon>Metazoa</taxon>
        <taxon>Ecdysozoa</taxon>
        <taxon>Arthropoda</taxon>
        <taxon>Hexapoda</taxon>
        <taxon>Insecta</taxon>
        <taxon>Pterygota</taxon>
        <taxon>Neoptera</taxon>
        <taxon>Paraneoptera</taxon>
        <taxon>Thysanoptera</taxon>
        <taxon>Terebrantia</taxon>
        <taxon>Thripoidea</taxon>
        <taxon>Thripidae</taxon>
        <taxon>Frankliniella</taxon>
    </lineage>
</organism>
<dbReference type="GO" id="GO:0005634">
    <property type="term" value="C:nucleus"/>
    <property type="evidence" value="ECO:0007669"/>
    <property type="project" value="UniProtKB-SubCell"/>
</dbReference>
<feature type="region of interest" description="Disordered" evidence="11">
    <location>
        <begin position="1"/>
        <end position="47"/>
    </location>
</feature>
<evidence type="ECO:0000256" key="7">
    <source>
        <dbReference type="ARBA" id="ARBA00023125"/>
    </source>
</evidence>
<sequence length="296" mass="32102">MSAPTEKATDPPVKPKLSINGKRLGRRPKSLAEDADGSGSALGELDLGGDMNIVMPEAPDPSRQREIFTYDALLDGRRQQATKFRVVGPLSFQAGAAGGWKRAASAEAVRLNKYPCSACGRRFASSSNLARHERVHRDEEQGVRRPCPICGKKYVSAAALGMHLLTHRPRHACGVCGKLFSRLWSARCHMRSHTNERPYGCAHCGLTFADRNNLRGHMRSHARERGVSSCPHCGKAFSLRAYLDKHLAAECPPPTETGRGRGGSSSPRESLSPSPSPSPTATWGSDRRAPPSDSED</sequence>
<keyword evidence="3" id="KW-0677">Repeat</keyword>
<dbReference type="SUPFAM" id="SSF57667">
    <property type="entry name" value="beta-beta-alpha zinc fingers"/>
    <property type="match status" value="2"/>
</dbReference>
<evidence type="ECO:0000256" key="1">
    <source>
        <dbReference type="ARBA" id="ARBA00004123"/>
    </source>
</evidence>
<keyword evidence="4 10" id="KW-0863">Zinc-finger</keyword>
<dbReference type="PROSITE" id="PS50157">
    <property type="entry name" value="ZINC_FINGER_C2H2_2"/>
    <property type="match status" value="5"/>
</dbReference>
<dbReference type="GO" id="GO:0003677">
    <property type="term" value="F:DNA binding"/>
    <property type="evidence" value="ECO:0007669"/>
    <property type="project" value="UniProtKB-KW"/>
</dbReference>
<feature type="region of interest" description="Disordered" evidence="11">
    <location>
        <begin position="250"/>
        <end position="296"/>
    </location>
</feature>
<dbReference type="PROSITE" id="PS00028">
    <property type="entry name" value="ZINC_FINGER_C2H2_1"/>
    <property type="match status" value="4"/>
</dbReference>
<evidence type="ECO:0000313" key="14">
    <source>
        <dbReference type="Proteomes" id="UP001219518"/>
    </source>
</evidence>